<dbReference type="AlphaFoldDB" id="A0A395M2E0"/>
<comment type="caution">
    <text evidence="2">The sequence shown here is derived from an EMBL/GenBank/DDBJ whole genome shotgun (WGS) entry which is preliminary data.</text>
</comment>
<dbReference type="PANTHER" id="PTHR33371:SF4">
    <property type="entry name" value="INTERMEMBRANE PHOSPHOLIPID TRANSPORT SYSTEM BINDING PROTEIN MLAD"/>
    <property type="match status" value="1"/>
</dbReference>
<proteinExistence type="predicted"/>
<evidence type="ECO:0000313" key="3">
    <source>
        <dbReference type="Proteomes" id="UP000266389"/>
    </source>
</evidence>
<accession>A0A395M2E0</accession>
<dbReference type="InterPro" id="IPR003399">
    <property type="entry name" value="Mce/MlaD"/>
</dbReference>
<name>A0A395M2E0_9BACT</name>
<evidence type="ECO:0000259" key="1">
    <source>
        <dbReference type="Pfam" id="PF02470"/>
    </source>
</evidence>
<gene>
    <name evidence="2" type="ORF">D0433_03675</name>
</gene>
<evidence type="ECO:0000313" key="2">
    <source>
        <dbReference type="EMBL" id="RFM24841.1"/>
    </source>
</evidence>
<feature type="domain" description="Mce/MlaD" evidence="1">
    <location>
        <begin position="7"/>
        <end position="83"/>
    </location>
</feature>
<dbReference type="InterPro" id="IPR052336">
    <property type="entry name" value="MlaD_Phospholipid_Transporter"/>
</dbReference>
<dbReference type="PANTHER" id="PTHR33371">
    <property type="entry name" value="INTERMEMBRANE PHOSPHOLIPID TRANSPORT SYSTEM BINDING PROTEIN MLAD-RELATED"/>
    <property type="match status" value="1"/>
</dbReference>
<feature type="non-terminal residue" evidence="2">
    <location>
        <position position="1"/>
    </location>
</feature>
<reference evidence="2 3" key="1">
    <citation type="journal article" date="2011" name="ISME J.">
        <title>Community ecology of hot spring cyanobacterial mats: predominant populations and their functional potential.</title>
        <authorList>
            <person name="Klatt C.G."/>
            <person name="Wood J.M."/>
            <person name="Rusch D.B."/>
            <person name="Bateson M.M."/>
            <person name="Hamamura N."/>
            <person name="Heidelberg J.F."/>
            <person name="Grossman A.R."/>
            <person name="Bhaya D."/>
            <person name="Cohan F.M."/>
            <person name="Kuhl M."/>
            <person name="Bryant D.A."/>
            <person name="Ward D.M."/>
        </authorList>
    </citation>
    <scope>NUCLEOTIDE SEQUENCE [LARGE SCALE GENOMIC DNA]</scope>
    <source>
        <strain evidence="2">OS</strain>
    </source>
</reference>
<dbReference type="Pfam" id="PF02470">
    <property type="entry name" value="MlaD"/>
    <property type="match status" value="1"/>
</dbReference>
<sequence length="274" mass="29964">VNRFIDLKIFVQDIEGLAENNFVAISGKKVGTVQAMTIKERNDTIGVEVLMSVRAEFQPVITKDSKAKIKPLGVLGDKYVDITLGSGEPVSDGDFLLVEKDLGLADLTTEGVKLIRNLNDVLEKINRGEGTLGKLITSSELVDKLTRTADNLERVSALLASNQGLAGRLMNDSELANRFANIMKDLEAITASLREGKGSIGKLLVDDSFYNTLNTTTKRLDSLISRLQNPSGTIGKLTTDSLLYHNLNRSSLALDSLLRDLKANPSRYINVRVF</sequence>
<organism evidence="2 3">
    <name type="scientific">Candidatus Thermochlorobacter aerophilus</name>
    <dbReference type="NCBI Taxonomy" id="1868324"/>
    <lineage>
        <taxon>Bacteria</taxon>
        <taxon>Pseudomonadati</taxon>
        <taxon>Chlorobiota</taxon>
        <taxon>Chlorobiia</taxon>
        <taxon>Chlorobiales</taxon>
        <taxon>Candidatus Thermochlorobacteriaceae</taxon>
        <taxon>Candidatus Thermochlorobacter</taxon>
    </lineage>
</organism>
<dbReference type="Proteomes" id="UP000266389">
    <property type="component" value="Unassembled WGS sequence"/>
</dbReference>
<dbReference type="EMBL" id="PHFL01000021">
    <property type="protein sequence ID" value="RFM24841.1"/>
    <property type="molecule type" value="Genomic_DNA"/>
</dbReference>
<protein>
    <submittedName>
        <fullName evidence="2">MCE family protein</fullName>
    </submittedName>
</protein>